<gene>
    <name evidence="1" type="ORF">VPR01S_35_00080</name>
</gene>
<evidence type="ECO:0008006" key="3">
    <source>
        <dbReference type="Google" id="ProtNLM"/>
    </source>
</evidence>
<dbReference type="PROSITE" id="PS51257">
    <property type="entry name" value="PROKAR_LIPOPROTEIN"/>
    <property type="match status" value="1"/>
</dbReference>
<accession>U3BSS5</accession>
<dbReference type="Proteomes" id="UP000016570">
    <property type="component" value="Unassembled WGS sequence"/>
</dbReference>
<protein>
    <recommendedName>
        <fullName evidence="3">Lipoprotein</fullName>
    </recommendedName>
</protein>
<reference evidence="1 2" key="1">
    <citation type="submission" date="2013-09" db="EMBL/GenBank/DDBJ databases">
        <title>Whole genome shotgun sequence of Vibrio proteolyticus NBRC 13287.</title>
        <authorList>
            <person name="Isaki S."/>
            <person name="Hosoyama A."/>
            <person name="Numata M."/>
            <person name="Hashimoto M."/>
            <person name="Hosoyama Y."/>
            <person name="Tsuchikane K."/>
            <person name="Noguchi M."/>
            <person name="Hirakata S."/>
            <person name="Ichikawa N."/>
            <person name="Ohji S."/>
            <person name="Yamazoe A."/>
            <person name="Fujita N."/>
        </authorList>
    </citation>
    <scope>NUCLEOTIDE SEQUENCE [LARGE SCALE GENOMIC DNA]</scope>
    <source>
        <strain evidence="1 2">NBRC 13287</strain>
    </source>
</reference>
<dbReference type="STRING" id="1219065.VPR01S_35_00080"/>
<proteinExistence type="predicted"/>
<keyword evidence="2" id="KW-1185">Reference proteome</keyword>
<sequence length="286" mass="31703">MKLNAIVSLAVLGLLAGCQSTTTSNTSQPSIQLVDLSSELENSKHKVWKEASFKGIRSELKEGETIVFKEVEAKKSYNGTEYYYLGYIYSEDGQLLFDKKYTLSDVGVVKFKGNHIEKTVDPEVVSSSRGIRYHGIPDVNDGFSSTYWKSSGGDAPKAMPVRDYKSTTFGSHKVAQDHWTGLRLNCISNGVYASFSNEKNIYAADGEEITVTVSFPYSEGKQYKSRSIGHTGVSLKVDSYIERILLEEDAIKLEAYSHANHGFTEVTAYNNGLAEAYTRVKNNCAM</sequence>
<dbReference type="EMBL" id="BATJ01000035">
    <property type="protein sequence ID" value="GAD69533.1"/>
    <property type="molecule type" value="Genomic_DNA"/>
</dbReference>
<comment type="caution">
    <text evidence="1">The sequence shown here is derived from an EMBL/GenBank/DDBJ whole genome shotgun (WGS) entry which is preliminary data.</text>
</comment>
<organism evidence="1 2">
    <name type="scientific">Vibrio proteolyticus NBRC 13287</name>
    <dbReference type="NCBI Taxonomy" id="1219065"/>
    <lineage>
        <taxon>Bacteria</taxon>
        <taxon>Pseudomonadati</taxon>
        <taxon>Pseudomonadota</taxon>
        <taxon>Gammaproteobacteria</taxon>
        <taxon>Vibrionales</taxon>
        <taxon>Vibrionaceae</taxon>
        <taxon>Vibrio</taxon>
    </lineage>
</organism>
<evidence type="ECO:0000313" key="1">
    <source>
        <dbReference type="EMBL" id="GAD69533.1"/>
    </source>
</evidence>
<dbReference type="AlphaFoldDB" id="U3BSS5"/>
<evidence type="ECO:0000313" key="2">
    <source>
        <dbReference type="Proteomes" id="UP000016570"/>
    </source>
</evidence>
<dbReference type="RefSeq" id="WP_021707495.1">
    <property type="nucleotide sequence ID" value="NZ_BATJ01000035.1"/>
</dbReference>
<name>U3BSS5_VIBPR</name>